<sequence length="271" mass="28859">MLLNGRLSLAVGAVVSALLSPVVALDCPRGGISNTTAVRKTYPVPPISIYPLVGDFFNTKWSTIYSFDYDGVTHPPTPPNSSALAAPNATRTIVWDGYEFREQLIFINDSIPVDMFNLRWNLTNPPVTREYVTLVIDGYIQDFKFTAACEGEAALMEWTVEYCANDQGQGWDLFQNKTLYEANNLAKALNVSGADDGTWDVGCALPTPEPTTTTASITSSASETDIGSPATSISTRQTTTSTNSPNVAMATAMPVFGGALALAVAAVAAAL</sequence>
<feature type="chain" id="PRO_5044012838" evidence="3">
    <location>
        <begin position="25"/>
        <end position="271"/>
    </location>
</feature>
<evidence type="ECO:0000313" key="4">
    <source>
        <dbReference type="EMBL" id="KAK6358212.1"/>
    </source>
</evidence>
<feature type="region of interest" description="Disordered" evidence="1">
    <location>
        <begin position="210"/>
        <end position="242"/>
    </location>
</feature>
<evidence type="ECO:0000256" key="1">
    <source>
        <dbReference type="SAM" id="MobiDB-lite"/>
    </source>
</evidence>
<feature type="compositionally biased region" description="Low complexity" evidence="1">
    <location>
        <begin position="210"/>
        <end position="224"/>
    </location>
</feature>
<keyword evidence="2" id="KW-1133">Transmembrane helix</keyword>
<feature type="signal peptide" evidence="3">
    <location>
        <begin position="1"/>
        <end position="24"/>
    </location>
</feature>
<proteinExistence type="predicted"/>
<dbReference type="EMBL" id="JAVHNS010000004">
    <property type="protein sequence ID" value="KAK6358212.1"/>
    <property type="molecule type" value="Genomic_DNA"/>
</dbReference>
<gene>
    <name evidence="4" type="ORF">TWF730_007563</name>
</gene>
<dbReference type="AlphaFoldDB" id="A0AAV9V8C6"/>
<keyword evidence="2" id="KW-0472">Membrane</keyword>
<evidence type="ECO:0000313" key="5">
    <source>
        <dbReference type="Proteomes" id="UP001373714"/>
    </source>
</evidence>
<protein>
    <submittedName>
        <fullName evidence="4">Uncharacterized protein</fullName>
    </submittedName>
</protein>
<evidence type="ECO:0000256" key="3">
    <source>
        <dbReference type="SAM" id="SignalP"/>
    </source>
</evidence>
<organism evidence="4 5">
    <name type="scientific">Orbilia blumenaviensis</name>
    <dbReference type="NCBI Taxonomy" id="1796055"/>
    <lineage>
        <taxon>Eukaryota</taxon>
        <taxon>Fungi</taxon>
        <taxon>Dikarya</taxon>
        <taxon>Ascomycota</taxon>
        <taxon>Pezizomycotina</taxon>
        <taxon>Orbiliomycetes</taxon>
        <taxon>Orbiliales</taxon>
        <taxon>Orbiliaceae</taxon>
        <taxon>Orbilia</taxon>
    </lineage>
</organism>
<feature type="compositionally biased region" description="Low complexity" evidence="1">
    <location>
        <begin position="231"/>
        <end position="242"/>
    </location>
</feature>
<keyword evidence="3" id="KW-0732">Signal</keyword>
<keyword evidence="2" id="KW-0812">Transmembrane</keyword>
<name>A0AAV9V8C6_9PEZI</name>
<feature type="transmembrane region" description="Helical" evidence="2">
    <location>
        <begin position="247"/>
        <end position="270"/>
    </location>
</feature>
<accession>A0AAV9V8C6</accession>
<keyword evidence="5" id="KW-1185">Reference proteome</keyword>
<evidence type="ECO:0000256" key="2">
    <source>
        <dbReference type="SAM" id="Phobius"/>
    </source>
</evidence>
<dbReference type="Proteomes" id="UP001373714">
    <property type="component" value="Unassembled WGS sequence"/>
</dbReference>
<reference evidence="4 5" key="1">
    <citation type="submission" date="2019-10" db="EMBL/GenBank/DDBJ databases">
        <authorList>
            <person name="Palmer J.M."/>
        </authorList>
    </citation>
    <scope>NUCLEOTIDE SEQUENCE [LARGE SCALE GENOMIC DNA]</scope>
    <source>
        <strain evidence="4 5">TWF730</strain>
    </source>
</reference>
<comment type="caution">
    <text evidence="4">The sequence shown here is derived from an EMBL/GenBank/DDBJ whole genome shotgun (WGS) entry which is preliminary data.</text>
</comment>